<keyword evidence="2 4" id="KW-0442">Lipid degradation</keyword>
<dbReference type="Pfam" id="PF01734">
    <property type="entry name" value="Patatin"/>
    <property type="match status" value="1"/>
</dbReference>
<dbReference type="InterPro" id="IPR002641">
    <property type="entry name" value="PNPLA_dom"/>
</dbReference>
<proteinExistence type="predicted"/>
<dbReference type="Proteomes" id="UP000503336">
    <property type="component" value="Chromosome"/>
</dbReference>
<gene>
    <name evidence="6" type="ORF">G5B40_02780</name>
</gene>
<feature type="short sequence motif" description="GXSXG" evidence="4">
    <location>
        <begin position="45"/>
        <end position="49"/>
    </location>
</feature>
<evidence type="ECO:0000259" key="5">
    <source>
        <dbReference type="PROSITE" id="PS51635"/>
    </source>
</evidence>
<evidence type="ECO:0000256" key="3">
    <source>
        <dbReference type="ARBA" id="ARBA00023098"/>
    </source>
</evidence>
<comment type="caution">
    <text evidence="4">Lacks conserved residue(s) required for the propagation of feature annotation.</text>
</comment>
<dbReference type="PANTHER" id="PTHR14226">
    <property type="entry name" value="NEUROPATHY TARGET ESTERASE/SWISS CHEESE D.MELANOGASTER"/>
    <property type="match status" value="1"/>
</dbReference>
<dbReference type="AlphaFoldDB" id="A0A7M3T6U3"/>
<keyword evidence="7" id="KW-1185">Reference proteome</keyword>
<dbReference type="Gene3D" id="3.40.1090.10">
    <property type="entry name" value="Cytosolic phospholipase A2 catalytic domain"/>
    <property type="match status" value="2"/>
</dbReference>
<evidence type="ECO:0000256" key="2">
    <source>
        <dbReference type="ARBA" id="ARBA00022963"/>
    </source>
</evidence>
<name>A0A7M3T6U3_9RHOB</name>
<evidence type="ECO:0000256" key="4">
    <source>
        <dbReference type="PROSITE-ProRule" id="PRU01161"/>
    </source>
</evidence>
<evidence type="ECO:0000313" key="7">
    <source>
        <dbReference type="Proteomes" id="UP000503336"/>
    </source>
</evidence>
<feature type="active site" description="Proton acceptor" evidence="4">
    <location>
        <position position="207"/>
    </location>
</feature>
<dbReference type="GO" id="GO:0016042">
    <property type="term" value="P:lipid catabolic process"/>
    <property type="evidence" value="ECO:0007669"/>
    <property type="project" value="UniProtKB-UniRule"/>
</dbReference>
<feature type="domain" description="PNPLA" evidence="5">
    <location>
        <begin position="10"/>
        <end position="220"/>
    </location>
</feature>
<feature type="short sequence motif" description="GXGXXG" evidence="4">
    <location>
        <begin position="14"/>
        <end position="19"/>
    </location>
</feature>
<dbReference type="SUPFAM" id="SSF52151">
    <property type="entry name" value="FabD/lysophospholipase-like"/>
    <property type="match status" value="1"/>
</dbReference>
<accession>A0A7M3T6U3</accession>
<keyword evidence="1 4" id="KW-0378">Hydrolase</keyword>
<sequence length="373" mass="40961">MSERPGKIGLVLQGGGARGAYQVGALKAVAEITGRRRSPFQIVCGASVGAINAAPLAAASSNFQWGTRRLEALWRSLKSDAVYVTSAPTILATAFKWFWALMFSRNGAPSALLDNAPLARLLEREFDRRQLERAIRAGTLHALCITAASFSTGRAVTFFTGHGEIEEWRRARRRGVRAEIGARHLVASSSLPFIFAPVKLSDQYFGDGSLRLTAPLSPAIRAGADRLFVIAARDNLPDEGGAADAPAPTFGEMAGHALDILFNDNLDADHERLTRINNTVSLLSEDARSKTPLREIETLRLSPSQDLRDFAVRYANEMPAFIRLLMRSIGSWGKDGRLISYLLFEPGYITALIDLGYADTMARRDEVRQFLRR</sequence>
<organism evidence="6 7">
    <name type="scientific">Pikeienuella piscinae</name>
    <dbReference type="NCBI Taxonomy" id="2748098"/>
    <lineage>
        <taxon>Bacteria</taxon>
        <taxon>Pseudomonadati</taxon>
        <taxon>Pseudomonadota</taxon>
        <taxon>Alphaproteobacteria</taxon>
        <taxon>Rhodobacterales</taxon>
        <taxon>Paracoccaceae</taxon>
        <taxon>Pikeienuella</taxon>
    </lineage>
</organism>
<dbReference type="InterPro" id="IPR050301">
    <property type="entry name" value="NTE"/>
</dbReference>
<protein>
    <submittedName>
        <fullName evidence="6">Patatin-like phospholipase family protein</fullName>
    </submittedName>
</protein>
<dbReference type="KEGG" id="hdh:G5B40_02780"/>
<keyword evidence="3 4" id="KW-0443">Lipid metabolism</keyword>
<evidence type="ECO:0000313" key="6">
    <source>
        <dbReference type="EMBL" id="QIE57724.1"/>
    </source>
</evidence>
<dbReference type="PANTHER" id="PTHR14226:SF57">
    <property type="entry name" value="BLR7027 PROTEIN"/>
    <property type="match status" value="1"/>
</dbReference>
<dbReference type="InterPro" id="IPR016035">
    <property type="entry name" value="Acyl_Trfase/lysoPLipase"/>
</dbReference>
<feature type="active site" description="Nucleophile" evidence="4">
    <location>
        <position position="47"/>
    </location>
</feature>
<dbReference type="EMBL" id="CP049056">
    <property type="protein sequence ID" value="QIE57724.1"/>
    <property type="molecule type" value="Genomic_DNA"/>
</dbReference>
<dbReference type="GO" id="GO:0016787">
    <property type="term" value="F:hydrolase activity"/>
    <property type="evidence" value="ECO:0007669"/>
    <property type="project" value="UniProtKB-UniRule"/>
</dbReference>
<evidence type="ECO:0000256" key="1">
    <source>
        <dbReference type="ARBA" id="ARBA00022801"/>
    </source>
</evidence>
<reference evidence="6 7" key="1">
    <citation type="submission" date="2020-02" db="EMBL/GenBank/DDBJ databases">
        <title>complete genome sequence of Rhodobacteraceae bacterium.</title>
        <authorList>
            <person name="Park J."/>
            <person name="Kim Y.-S."/>
            <person name="Kim K.-H."/>
        </authorList>
    </citation>
    <scope>NUCLEOTIDE SEQUENCE [LARGE SCALE GENOMIC DNA]</scope>
    <source>
        <strain evidence="6 7">RR4-56</strain>
    </source>
</reference>
<dbReference type="PROSITE" id="PS51635">
    <property type="entry name" value="PNPLA"/>
    <property type="match status" value="1"/>
</dbReference>